<protein>
    <submittedName>
        <fullName evidence="1">Uncharacterized protein</fullName>
    </submittedName>
</protein>
<dbReference type="AlphaFoldDB" id="A0A2P2P7X6"/>
<dbReference type="EMBL" id="GGEC01070371">
    <property type="protein sequence ID" value="MBX50855.1"/>
    <property type="molecule type" value="Transcribed_RNA"/>
</dbReference>
<accession>A0A2P2P7X6</accession>
<organism evidence="1">
    <name type="scientific">Rhizophora mucronata</name>
    <name type="common">Asiatic mangrove</name>
    <dbReference type="NCBI Taxonomy" id="61149"/>
    <lineage>
        <taxon>Eukaryota</taxon>
        <taxon>Viridiplantae</taxon>
        <taxon>Streptophyta</taxon>
        <taxon>Embryophyta</taxon>
        <taxon>Tracheophyta</taxon>
        <taxon>Spermatophyta</taxon>
        <taxon>Magnoliopsida</taxon>
        <taxon>eudicotyledons</taxon>
        <taxon>Gunneridae</taxon>
        <taxon>Pentapetalae</taxon>
        <taxon>rosids</taxon>
        <taxon>fabids</taxon>
        <taxon>Malpighiales</taxon>
        <taxon>Rhizophoraceae</taxon>
        <taxon>Rhizophora</taxon>
    </lineage>
</organism>
<reference evidence="1" key="1">
    <citation type="submission" date="2018-02" db="EMBL/GenBank/DDBJ databases">
        <title>Rhizophora mucronata_Transcriptome.</title>
        <authorList>
            <person name="Meera S.P."/>
            <person name="Sreeshan A."/>
            <person name="Augustine A."/>
        </authorList>
    </citation>
    <scope>NUCLEOTIDE SEQUENCE</scope>
    <source>
        <tissue evidence="1">Leaf</tissue>
    </source>
</reference>
<proteinExistence type="predicted"/>
<sequence length="49" mass="5576">MLGSDCHCPLHDMTIPIMIFNIIKIAIEMDRSSKAHTRNKEKGNEAIHN</sequence>
<evidence type="ECO:0000313" key="1">
    <source>
        <dbReference type="EMBL" id="MBX50855.1"/>
    </source>
</evidence>
<name>A0A2P2P7X6_RHIMU</name>